<dbReference type="InterPro" id="IPR010982">
    <property type="entry name" value="Lambda_DNA-bd_dom_sf"/>
</dbReference>
<reference evidence="4 5" key="1">
    <citation type="submission" date="2024-09" db="EMBL/GenBank/DDBJ databases">
        <authorList>
            <person name="Sun Q."/>
            <person name="Mori K."/>
        </authorList>
    </citation>
    <scope>NUCLEOTIDE SEQUENCE [LARGE SCALE GENOMIC DNA]</scope>
    <source>
        <strain evidence="4 5">JCM 1334</strain>
    </source>
</reference>
<evidence type="ECO:0000259" key="3">
    <source>
        <dbReference type="PROSITE" id="PS50943"/>
    </source>
</evidence>
<dbReference type="InterPro" id="IPR050807">
    <property type="entry name" value="TransReg_Diox_bact_type"/>
</dbReference>
<dbReference type="PROSITE" id="PS50943">
    <property type="entry name" value="HTH_CROC1"/>
    <property type="match status" value="1"/>
</dbReference>
<dbReference type="InterPro" id="IPR001387">
    <property type="entry name" value="Cro/C1-type_HTH"/>
</dbReference>
<dbReference type="CDD" id="cd00093">
    <property type="entry name" value="HTH_XRE"/>
    <property type="match status" value="1"/>
</dbReference>
<keyword evidence="2" id="KW-0238">DNA-binding</keyword>
<dbReference type="RefSeq" id="WP_234752574.1">
    <property type="nucleotide sequence ID" value="NZ_BAAAWN010000001.1"/>
</dbReference>
<gene>
    <name evidence="4" type="ORF">ACFFP1_11950</name>
</gene>
<feature type="domain" description="HTH cro/C1-type" evidence="3">
    <location>
        <begin position="40"/>
        <end position="94"/>
    </location>
</feature>
<name>A0ABV5XZP5_ARTRM</name>
<comment type="caution">
    <text evidence="4">The sequence shown here is derived from an EMBL/GenBank/DDBJ whole genome shotgun (WGS) entry which is preliminary data.</text>
</comment>
<protein>
    <submittedName>
        <fullName evidence="4">Helix-turn-helix domain-containing protein</fullName>
    </submittedName>
</protein>
<proteinExistence type="inferred from homology"/>
<organism evidence="4 5">
    <name type="scientific">Arthrobacter ramosus</name>
    <dbReference type="NCBI Taxonomy" id="1672"/>
    <lineage>
        <taxon>Bacteria</taxon>
        <taxon>Bacillati</taxon>
        <taxon>Actinomycetota</taxon>
        <taxon>Actinomycetes</taxon>
        <taxon>Micrococcales</taxon>
        <taxon>Micrococcaceae</taxon>
        <taxon>Arthrobacter</taxon>
    </lineage>
</organism>
<dbReference type="Proteomes" id="UP001589702">
    <property type="component" value="Unassembled WGS sequence"/>
</dbReference>
<dbReference type="SMART" id="SM00530">
    <property type="entry name" value="HTH_XRE"/>
    <property type="match status" value="1"/>
</dbReference>
<evidence type="ECO:0000256" key="2">
    <source>
        <dbReference type="ARBA" id="ARBA00023125"/>
    </source>
</evidence>
<evidence type="ECO:0000313" key="5">
    <source>
        <dbReference type="Proteomes" id="UP001589702"/>
    </source>
</evidence>
<evidence type="ECO:0000256" key="1">
    <source>
        <dbReference type="ARBA" id="ARBA00007227"/>
    </source>
</evidence>
<dbReference type="EMBL" id="JBHMBC010000017">
    <property type="protein sequence ID" value="MFB9820208.1"/>
    <property type="molecule type" value="Genomic_DNA"/>
</dbReference>
<dbReference type="Gene3D" id="1.10.260.40">
    <property type="entry name" value="lambda repressor-like DNA-binding domains"/>
    <property type="match status" value="1"/>
</dbReference>
<comment type="similarity">
    <text evidence="1">Belongs to the short-chain fatty acyl-CoA assimilation regulator (ScfR) family.</text>
</comment>
<dbReference type="InterPro" id="IPR010359">
    <property type="entry name" value="IrrE_HExxH"/>
</dbReference>
<evidence type="ECO:0000313" key="4">
    <source>
        <dbReference type="EMBL" id="MFB9820208.1"/>
    </source>
</evidence>
<dbReference type="PANTHER" id="PTHR46797">
    <property type="entry name" value="HTH-TYPE TRANSCRIPTIONAL REGULATOR"/>
    <property type="match status" value="1"/>
</dbReference>
<accession>A0ABV5XZP5</accession>
<dbReference type="PANTHER" id="PTHR46797:SF1">
    <property type="entry name" value="METHYLPHOSPHONATE SYNTHASE"/>
    <property type="match status" value="1"/>
</dbReference>
<dbReference type="SUPFAM" id="SSF47413">
    <property type="entry name" value="lambda repressor-like DNA-binding domains"/>
    <property type="match status" value="1"/>
</dbReference>
<keyword evidence="5" id="KW-1185">Reference proteome</keyword>
<dbReference type="Pfam" id="PF06114">
    <property type="entry name" value="Peptidase_M78"/>
    <property type="match status" value="1"/>
</dbReference>
<dbReference type="Pfam" id="PF01381">
    <property type="entry name" value="HTH_3"/>
    <property type="match status" value="1"/>
</dbReference>
<sequence>MHFFAYAQEMSPVSWNREVPPSSSSAPDAELDVISLGRRVRYLRKQAGLTLDDVSAAVGTAPSQLSLIENGKREPKLGLLKQLAAALNVGIDQLLGAEPPSRRAALEIELERYQRGPLYESLNLPKIRVSARLPLDVLESQIGLLQELERRLNEQIATPEEARRANGELRAMMRERGNYFPEYEAEAQKVLKGVGYTSGPLSQHVIADIADHLGFTLHHVGDLPHSTRSVTDLKNHRIYLMQSQRQDHDPRSVLLQALGHYVLGHETPKNYGDFLAQRVATNYFAAALLLPEHATLEFLQKAKAAKEIAVEDIRDAFAVSYETAAHRFTNLATKHLGITTHFQKTHQSGIIYKAYENDGVAFPQDHTGAIEGQPACKAWTSRAVFDVPDKFSAYSQYTDTVSGTYWCTARTERSAAGEFSLSIGVPYQHVKWFRGRETTARATSTCPDPNCCKRPPASLASSWAGNAWPSARAHSHLLAAMPPGAFPGVDETEVYAFLEAHSG</sequence>